<dbReference type="EMBL" id="WHPN01000359">
    <property type="protein sequence ID" value="KAF4406553.1"/>
    <property type="molecule type" value="Genomic_DNA"/>
</dbReference>
<protein>
    <recommendedName>
        <fullName evidence="4">SMI1/KNR4 family protein</fullName>
    </recommendedName>
</protein>
<evidence type="ECO:0008006" key="4">
    <source>
        <dbReference type="Google" id="ProtNLM"/>
    </source>
</evidence>
<feature type="region of interest" description="Disordered" evidence="1">
    <location>
        <begin position="1"/>
        <end position="30"/>
    </location>
</feature>
<reference evidence="2 3" key="1">
    <citation type="submission" date="2019-10" db="EMBL/GenBank/DDBJ databases">
        <title>Streptomyces tenebrisbrunneis sp.nov., an endogenous actinomycete isolated from of Lycium ruthenicum.</title>
        <authorList>
            <person name="Ma L."/>
        </authorList>
    </citation>
    <scope>NUCLEOTIDE SEQUENCE [LARGE SCALE GENOMIC DNA]</scope>
    <source>
        <strain evidence="2 3">TRM 66187</strain>
    </source>
</reference>
<dbReference type="RefSeq" id="WP_156207141.1">
    <property type="nucleotide sequence ID" value="NZ_WHPN01000359.1"/>
</dbReference>
<comment type="caution">
    <text evidence="2">The sequence shown here is derived from an EMBL/GenBank/DDBJ whole genome shotgun (WGS) entry which is preliminary data.</text>
</comment>
<dbReference type="Proteomes" id="UP000621266">
    <property type="component" value="Unassembled WGS sequence"/>
</dbReference>
<organism evidence="2 3">
    <name type="scientific">Streptomyces lycii</name>
    <dbReference type="NCBI Taxonomy" id="2654337"/>
    <lineage>
        <taxon>Bacteria</taxon>
        <taxon>Bacillati</taxon>
        <taxon>Actinomycetota</taxon>
        <taxon>Actinomycetes</taxon>
        <taxon>Kitasatosporales</taxon>
        <taxon>Streptomycetaceae</taxon>
        <taxon>Streptomyces</taxon>
    </lineage>
</organism>
<evidence type="ECO:0000313" key="3">
    <source>
        <dbReference type="Proteomes" id="UP000621266"/>
    </source>
</evidence>
<keyword evidence="3" id="KW-1185">Reference proteome</keyword>
<proteinExistence type="predicted"/>
<sequence length="184" mass="20123">MMHSKESLEAEAERLRGRPAAESAPPVLSEFTVDLSGAPARYAERLRSVLSAAVSLGAAADFEEEELPTEGVPDWFAAVCAPGGEGAPDFAGNGRGAYESRTGSRPWSLQDWLYRFDPDDDSRGWQWWDVTRAGPSRVHIWVDSWGESFFGCQELRWAAYTAGALCVEGPVVRRSGAWAEETPA</sequence>
<evidence type="ECO:0000313" key="2">
    <source>
        <dbReference type="EMBL" id="KAF4406553.1"/>
    </source>
</evidence>
<accession>A0ABQ7FH35</accession>
<evidence type="ECO:0000256" key="1">
    <source>
        <dbReference type="SAM" id="MobiDB-lite"/>
    </source>
</evidence>
<name>A0ABQ7FH35_9ACTN</name>
<gene>
    <name evidence="2" type="ORF">GCU69_24200</name>
</gene>
<feature type="compositionally biased region" description="Basic and acidic residues" evidence="1">
    <location>
        <begin position="1"/>
        <end position="16"/>
    </location>
</feature>